<name>A0AAV4ACR1_9GAST</name>
<sequence>MRTFCTRRIFLLKTLEYEQILCAEVEQLMEDYLRGREAVLDRREKPGIKLIPDSKEKNCCVCSDRKQPGRKKRSRAACIKCHKGLHGPCFAKLKCKVNYPRRQVSLMEESVLSPTTRQMQFNVLPLTELMSYVRPNHLSWWTICYLLLTTTGRVMFPQIFMQQLPDYVCAPLAKSTSGNRALAQEADKLFIAAKINKASREIHFALVMR</sequence>
<comment type="caution">
    <text evidence="1">The sequence shown here is derived from an EMBL/GenBank/DDBJ whole genome shotgun (WGS) entry which is preliminary data.</text>
</comment>
<organism evidence="1 2">
    <name type="scientific">Plakobranchus ocellatus</name>
    <dbReference type="NCBI Taxonomy" id="259542"/>
    <lineage>
        <taxon>Eukaryota</taxon>
        <taxon>Metazoa</taxon>
        <taxon>Spiralia</taxon>
        <taxon>Lophotrochozoa</taxon>
        <taxon>Mollusca</taxon>
        <taxon>Gastropoda</taxon>
        <taxon>Heterobranchia</taxon>
        <taxon>Euthyneura</taxon>
        <taxon>Panpulmonata</taxon>
        <taxon>Sacoglossa</taxon>
        <taxon>Placobranchoidea</taxon>
        <taxon>Plakobranchidae</taxon>
        <taxon>Plakobranchus</taxon>
    </lineage>
</organism>
<dbReference type="EMBL" id="BLXT01003748">
    <property type="protein sequence ID" value="GFO05419.1"/>
    <property type="molecule type" value="Genomic_DNA"/>
</dbReference>
<keyword evidence="2" id="KW-1185">Reference proteome</keyword>
<evidence type="ECO:0008006" key="3">
    <source>
        <dbReference type="Google" id="ProtNLM"/>
    </source>
</evidence>
<dbReference type="Proteomes" id="UP000735302">
    <property type="component" value="Unassembled WGS sequence"/>
</dbReference>
<protein>
    <recommendedName>
        <fullName evidence="3">PiggyBac transposable element-derived protein domain-containing protein</fullName>
    </recommendedName>
</protein>
<evidence type="ECO:0000313" key="2">
    <source>
        <dbReference type="Proteomes" id="UP000735302"/>
    </source>
</evidence>
<dbReference type="AlphaFoldDB" id="A0AAV4ACR1"/>
<evidence type="ECO:0000313" key="1">
    <source>
        <dbReference type="EMBL" id="GFO05419.1"/>
    </source>
</evidence>
<reference evidence="1 2" key="1">
    <citation type="journal article" date="2021" name="Elife">
        <title>Chloroplast acquisition without the gene transfer in kleptoplastic sea slugs, Plakobranchus ocellatus.</title>
        <authorList>
            <person name="Maeda T."/>
            <person name="Takahashi S."/>
            <person name="Yoshida T."/>
            <person name="Shimamura S."/>
            <person name="Takaki Y."/>
            <person name="Nagai Y."/>
            <person name="Toyoda A."/>
            <person name="Suzuki Y."/>
            <person name="Arimoto A."/>
            <person name="Ishii H."/>
            <person name="Satoh N."/>
            <person name="Nishiyama T."/>
            <person name="Hasebe M."/>
            <person name="Maruyama T."/>
            <person name="Minagawa J."/>
            <person name="Obokata J."/>
            <person name="Shigenobu S."/>
        </authorList>
    </citation>
    <scope>NUCLEOTIDE SEQUENCE [LARGE SCALE GENOMIC DNA]</scope>
</reference>
<gene>
    <name evidence="1" type="ORF">PoB_003192400</name>
</gene>
<accession>A0AAV4ACR1</accession>
<proteinExistence type="predicted"/>